<dbReference type="EMBL" id="BAAAVI010000068">
    <property type="protein sequence ID" value="GAA2900650.1"/>
    <property type="molecule type" value="Genomic_DNA"/>
</dbReference>
<keyword evidence="3" id="KW-1185">Reference proteome</keyword>
<comment type="caution">
    <text evidence="2">The sequence shown here is derived from an EMBL/GenBank/DDBJ whole genome shotgun (WGS) entry which is preliminary data.</text>
</comment>
<accession>A0ABP6INF7</accession>
<gene>
    <name evidence="2" type="ORF">GCM10010517_66320</name>
</gene>
<proteinExistence type="predicted"/>
<protein>
    <submittedName>
        <fullName evidence="2">Uncharacterized protein</fullName>
    </submittedName>
</protein>
<evidence type="ECO:0000313" key="2">
    <source>
        <dbReference type="EMBL" id="GAA2900650.1"/>
    </source>
</evidence>
<sequence>MTETNPEMDNPPAQVPDDRENAGGDTTPSGTDLEGPPAQVPDDRKSAPGSGNQ</sequence>
<dbReference type="Proteomes" id="UP001500831">
    <property type="component" value="Unassembled WGS sequence"/>
</dbReference>
<organism evidence="2 3">
    <name type="scientific">Streptosporangium fragile</name>
    <dbReference type="NCBI Taxonomy" id="46186"/>
    <lineage>
        <taxon>Bacteria</taxon>
        <taxon>Bacillati</taxon>
        <taxon>Actinomycetota</taxon>
        <taxon>Actinomycetes</taxon>
        <taxon>Streptosporangiales</taxon>
        <taxon>Streptosporangiaceae</taxon>
        <taxon>Streptosporangium</taxon>
    </lineage>
</organism>
<evidence type="ECO:0000313" key="3">
    <source>
        <dbReference type="Proteomes" id="UP001500831"/>
    </source>
</evidence>
<dbReference type="RefSeq" id="WP_344979783.1">
    <property type="nucleotide sequence ID" value="NZ_BAAAVI010000068.1"/>
</dbReference>
<feature type="region of interest" description="Disordered" evidence="1">
    <location>
        <begin position="1"/>
        <end position="53"/>
    </location>
</feature>
<reference evidence="3" key="1">
    <citation type="journal article" date="2019" name="Int. J. Syst. Evol. Microbiol.">
        <title>The Global Catalogue of Microorganisms (GCM) 10K type strain sequencing project: providing services to taxonomists for standard genome sequencing and annotation.</title>
        <authorList>
            <consortium name="The Broad Institute Genomics Platform"/>
            <consortium name="The Broad Institute Genome Sequencing Center for Infectious Disease"/>
            <person name="Wu L."/>
            <person name="Ma J."/>
        </authorList>
    </citation>
    <scope>NUCLEOTIDE SEQUENCE [LARGE SCALE GENOMIC DNA]</scope>
    <source>
        <strain evidence="3">JCM 6242</strain>
    </source>
</reference>
<name>A0ABP6INF7_9ACTN</name>
<evidence type="ECO:0000256" key="1">
    <source>
        <dbReference type="SAM" id="MobiDB-lite"/>
    </source>
</evidence>